<gene>
    <name evidence="1" type="ORF">BN2476_80014</name>
</gene>
<dbReference type="AlphaFoldDB" id="A0A1N7RLK5"/>
<evidence type="ECO:0000313" key="2">
    <source>
        <dbReference type="Proteomes" id="UP000195569"/>
    </source>
</evidence>
<name>A0A1N7RLK5_9BURK</name>
<sequence length="68" mass="7363">MQAASSAFAAKRFFLLVFFFMMTGETVSTLALSRLVQIAFLRYIVTADAGPVVRASSPANMTEAGNLR</sequence>
<dbReference type="EMBL" id="CYGY02000008">
    <property type="protein sequence ID" value="SIT36001.1"/>
    <property type="molecule type" value="Genomic_DNA"/>
</dbReference>
<comment type="caution">
    <text evidence="1">The sequence shown here is derived from an EMBL/GenBank/DDBJ whole genome shotgun (WGS) entry which is preliminary data.</text>
</comment>
<protein>
    <submittedName>
        <fullName evidence="1">Uncharacterized protein</fullName>
    </submittedName>
</protein>
<dbReference type="Proteomes" id="UP000195569">
    <property type="component" value="Unassembled WGS sequence"/>
</dbReference>
<accession>A0A1N7RLK5</accession>
<keyword evidence="2" id="KW-1185">Reference proteome</keyword>
<proteinExistence type="predicted"/>
<organism evidence="1 2">
    <name type="scientific">Paraburkholderia piptadeniae</name>
    <dbReference type="NCBI Taxonomy" id="1701573"/>
    <lineage>
        <taxon>Bacteria</taxon>
        <taxon>Pseudomonadati</taxon>
        <taxon>Pseudomonadota</taxon>
        <taxon>Betaproteobacteria</taxon>
        <taxon>Burkholderiales</taxon>
        <taxon>Burkholderiaceae</taxon>
        <taxon>Paraburkholderia</taxon>
    </lineage>
</organism>
<evidence type="ECO:0000313" key="1">
    <source>
        <dbReference type="EMBL" id="SIT36001.1"/>
    </source>
</evidence>
<reference evidence="1" key="1">
    <citation type="submission" date="2016-12" db="EMBL/GenBank/DDBJ databases">
        <authorList>
            <person name="Moulin L."/>
        </authorList>
    </citation>
    <scope>NUCLEOTIDE SEQUENCE [LARGE SCALE GENOMIC DNA]</scope>
    <source>
        <strain evidence="1">STM 7183</strain>
    </source>
</reference>